<organism evidence="3 4">
    <name type="scientific">Pedobacter mendelii</name>
    <dbReference type="NCBI Taxonomy" id="1908240"/>
    <lineage>
        <taxon>Bacteria</taxon>
        <taxon>Pseudomonadati</taxon>
        <taxon>Bacteroidota</taxon>
        <taxon>Sphingobacteriia</taxon>
        <taxon>Sphingobacteriales</taxon>
        <taxon>Sphingobacteriaceae</taxon>
        <taxon>Pedobacter</taxon>
    </lineage>
</organism>
<reference evidence="4" key="1">
    <citation type="journal article" date="2019" name="Int. J. Syst. Evol. Microbiol.">
        <title>The Global Catalogue of Microorganisms (GCM) 10K type strain sequencing project: providing services to taxonomists for standard genome sequencing and annotation.</title>
        <authorList>
            <consortium name="The Broad Institute Genomics Platform"/>
            <consortium name="The Broad Institute Genome Sequencing Center for Infectious Disease"/>
            <person name="Wu L."/>
            <person name="Ma J."/>
        </authorList>
    </citation>
    <scope>NUCLEOTIDE SEQUENCE [LARGE SCALE GENOMIC DNA]</scope>
    <source>
        <strain evidence="4">CCM 8939</strain>
    </source>
</reference>
<dbReference type="Gene3D" id="1.10.150.130">
    <property type="match status" value="1"/>
</dbReference>
<name>A0ABQ2BH64_9SPHI</name>
<gene>
    <name evidence="3" type="ORF">GCM10008119_12330</name>
</gene>
<feature type="domain" description="Integrase SAM-like N-terminal" evidence="2">
    <location>
        <begin position="35"/>
        <end position="79"/>
    </location>
</feature>
<comment type="caution">
    <text evidence="3">The sequence shown here is derived from an EMBL/GenBank/DDBJ whole genome shotgun (WGS) entry which is preliminary data.</text>
</comment>
<evidence type="ECO:0000313" key="4">
    <source>
        <dbReference type="Proteomes" id="UP000645390"/>
    </source>
</evidence>
<keyword evidence="4" id="KW-1185">Reference proteome</keyword>
<sequence>MKVWHLPATEENLKRFKLDEFDLITTPAEVVLQIKDFKNFLMSKRYSLSTIKTYSEALRSFLMFFNPKPANELTNADVIT</sequence>
<dbReference type="Pfam" id="PF13495">
    <property type="entry name" value="Phage_int_SAM_4"/>
    <property type="match status" value="1"/>
</dbReference>
<accession>A0ABQ2BH64</accession>
<dbReference type="Proteomes" id="UP000645390">
    <property type="component" value="Unassembled WGS sequence"/>
</dbReference>
<evidence type="ECO:0000259" key="2">
    <source>
        <dbReference type="Pfam" id="PF13495"/>
    </source>
</evidence>
<protein>
    <recommendedName>
        <fullName evidence="2">Integrase SAM-like N-terminal domain-containing protein</fullName>
    </recommendedName>
</protein>
<proteinExistence type="predicted"/>
<dbReference type="InterPro" id="IPR004107">
    <property type="entry name" value="Integrase_SAM-like_N"/>
</dbReference>
<dbReference type="RefSeq" id="WP_378957528.1">
    <property type="nucleotide sequence ID" value="NZ_JBHSBX010000004.1"/>
</dbReference>
<dbReference type="InterPro" id="IPR010998">
    <property type="entry name" value="Integrase_recombinase_N"/>
</dbReference>
<dbReference type="EMBL" id="BMDJ01000002">
    <property type="protein sequence ID" value="GGI24372.1"/>
    <property type="molecule type" value="Genomic_DNA"/>
</dbReference>
<evidence type="ECO:0000313" key="3">
    <source>
        <dbReference type="EMBL" id="GGI24372.1"/>
    </source>
</evidence>
<keyword evidence="1" id="KW-0238">DNA-binding</keyword>
<evidence type="ECO:0000256" key="1">
    <source>
        <dbReference type="ARBA" id="ARBA00023125"/>
    </source>
</evidence>